<organism evidence="15 16">
    <name type="scientific">Endomicrobium trichonymphae</name>
    <dbReference type="NCBI Taxonomy" id="1408204"/>
    <lineage>
        <taxon>Bacteria</taxon>
        <taxon>Pseudomonadati</taxon>
        <taxon>Elusimicrobiota</taxon>
        <taxon>Endomicrobiia</taxon>
        <taxon>Endomicrobiales</taxon>
        <taxon>Endomicrobiaceae</taxon>
        <taxon>Candidatus Endomicrobiellum</taxon>
    </lineage>
</organism>
<dbReference type="PRINTS" id="PR00085">
    <property type="entry name" value="THFDHDRGNASE"/>
</dbReference>
<dbReference type="CDD" id="cd01080">
    <property type="entry name" value="NAD_bind_m-THF_DH_Cyclohyd"/>
    <property type="match status" value="1"/>
</dbReference>
<reference evidence="16" key="1">
    <citation type="journal article" date="2008" name="Proc. Natl. Acad. Sci. U.S.A.">
        <title>Complete genome of the uncultured termite group 1 bacteria in a single host protist cell.</title>
        <authorList>
            <person name="Hongoh Y."/>
            <person name="Sharma V.K."/>
            <person name="Prakash T."/>
            <person name="Noda S."/>
            <person name="Taylor T.D."/>
            <person name="Kudo T."/>
            <person name="Sakaki Y."/>
            <person name="Toyoda A."/>
            <person name="Hattori M."/>
            <person name="Ohkuma M."/>
        </authorList>
    </citation>
    <scope>NUCLEOTIDE SEQUENCE [LARGE SCALE GENOMIC DNA]</scope>
    <source>
        <strain evidence="16">Rs-D17 genomovar Ri2008</strain>
    </source>
</reference>
<dbReference type="Pfam" id="PF00763">
    <property type="entry name" value="THF_DHG_CYH"/>
    <property type="match status" value="1"/>
</dbReference>
<dbReference type="PATRIC" id="fig|471821.5.peg.43"/>
<dbReference type="RefSeq" id="WP_015423035.1">
    <property type="nucleotide sequence ID" value="NC_020419.1"/>
</dbReference>
<dbReference type="Proteomes" id="UP000001691">
    <property type="component" value="Chromosome"/>
</dbReference>
<evidence type="ECO:0000256" key="6">
    <source>
        <dbReference type="ARBA" id="ARBA00022801"/>
    </source>
</evidence>
<keyword evidence="9 12" id="KW-0368">Histidine biosynthesis</keyword>
<evidence type="ECO:0000259" key="14">
    <source>
        <dbReference type="Pfam" id="PF02882"/>
    </source>
</evidence>
<feature type="domain" description="Tetrahydrofolate dehydrogenase/cyclohydrolase NAD(P)-binding" evidence="14">
    <location>
        <begin position="146"/>
        <end position="287"/>
    </location>
</feature>
<keyword evidence="16" id="KW-1185">Reference proteome</keyword>
<evidence type="ECO:0000259" key="13">
    <source>
        <dbReference type="Pfam" id="PF00763"/>
    </source>
</evidence>
<dbReference type="HAMAP" id="MF_01576">
    <property type="entry name" value="THF_DHG_CYH"/>
    <property type="match status" value="1"/>
</dbReference>
<protein>
    <recommendedName>
        <fullName evidence="12">Bifunctional protein FolD</fullName>
    </recommendedName>
    <domain>
        <recommendedName>
            <fullName evidence="12">Methylenetetrahydrofolate dehydrogenase</fullName>
            <ecNumber evidence="12">1.5.1.5</ecNumber>
        </recommendedName>
    </domain>
    <domain>
        <recommendedName>
            <fullName evidence="12">Methenyltetrahydrofolate cyclohydrolase</fullName>
            <ecNumber evidence="12">3.5.4.9</ecNumber>
        </recommendedName>
    </domain>
</protein>
<evidence type="ECO:0000256" key="3">
    <source>
        <dbReference type="ARBA" id="ARBA00022563"/>
    </source>
</evidence>
<feature type="binding site" evidence="12">
    <location>
        <begin position="172"/>
        <end position="174"/>
    </location>
    <ligand>
        <name>NADP(+)</name>
        <dbReference type="ChEBI" id="CHEBI:58349"/>
    </ligand>
</feature>
<keyword evidence="6 12" id="KW-0378">Hydrolase</keyword>
<evidence type="ECO:0000256" key="9">
    <source>
        <dbReference type="ARBA" id="ARBA00023102"/>
    </source>
</evidence>
<dbReference type="InterPro" id="IPR020630">
    <property type="entry name" value="THF_DH/CycHdrlase_cat_dom"/>
</dbReference>
<evidence type="ECO:0000256" key="4">
    <source>
        <dbReference type="ARBA" id="ARBA00022605"/>
    </source>
</evidence>
<comment type="subunit">
    <text evidence="2 12">Homodimer.</text>
</comment>
<dbReference type="UniPathway" id="UPA00193"/>
<dbReference type="AlphaFoldDB" id="B1GZ24"/>
<evidence type="ECO:0000256" key="8">
    <source>
        <dbReference type="ARBA" id="ARBA00023002"/>
    </source>
</evidence>
<dbReference type="KEGG" id="rsd:TGRD_023"/>
<dbReference type="GO" id="GO:0004477">
    <property type="term" value="F:methenyltetrahydrofolate cyclohydrolase activity"/>
    <property type="evidence" value="ECO:0007669"/>
    <property type="project" value="UniProtKB-UniRule"/>
</dbReference>
<comment type="similarity">
    <text evidence="12">Belongs to the tetrahydrofolate dehydrogenase/cyclohydrolase family.</text>
</comment>
<evidence type="ECO:0000256" key="10">
    <source>
        <dbReference type="ARBA" id="ARBA00023167"/>
    </source>
</evidence>
<dbReference type="Pfam" id="PF02882">
    <property type="entry name" value="THF_DHG_CYH_C"/>
    <property type="match status" value="1"/>
</dbReference>
<dbReference type="HOGENOM" id="CLU_034045_2_1_0"/>
<accession>B1GZ24</accession>
<dbReference type="PANTHER" id="PTHR48099:SF5">
    <property type="entry name" value="C-1-TETRAHYDROFOLATE SYNTHASE, CYTOPLASMIC"/>
    <property type="match status" value="1"/>
</dbReference>
<dbReference type="Gene3D" id="3.40.50.720">
    <property type="entry name" value="NAD(P)-binding Rossmann-like Domain"/>
    <property type="match status" value="1"/>
</dbReference>
<comment type="function">
    <text evidence="12">Catalyzes the oxidation of 5,10-methylenetetrahydrofolate to 5,10-methenyltetrahydrofolate and then the hydrolysis of 5,10-methenyltetrahydrofolate to 10-formyltetrahydrofolate.</text>
</comment>
<dbReference type="InterPro" id="IPR046346">
    <property type="entry name" value="Aminoacid_DH-like_N_sf"/>
</dbReference>
<comment type="pathway">
    <text evidence="1 12">One-carbon metabolism; tetrahydrofolate interconversion.</text>
</comment>
<dbReference type="GO" id="GO:0035999">
    <property type="term" value="P:tetrahydrofolate interconversion"/>
    <property type="evidence" value="ECO:0007669"/>
    <property type="project" value="UniProtKB-UniRule"/>
</dbReference>
<dbReference type="Gene3D" id="3.40.50.10860">
    <property type="entry name" value="Leucine Dehydrogenase, chain A, domain 1"/>
    <property type="match status" value="1"/>
</dbReference>
<keyword evidence="7 12" id="KW-0521">NADP</keyword>
<name>B1GZ24_ENDTX</name>
<dbReference type="InterPro" id="IPR020631">
    <property type="entry name" value="THF_DH/CycHdrlase_NAD-bd_dom"/>
</dbReference>
<evidence type="ECO:0000256" key="5">
    <source>
        <dbReference type="ARBA" id="ARBA00022755"/>
    </source>
</evidence>
<evidence type="ECO:0000313" key="15">
    <source>
        <dbReference type="EMBL" id="BAG13506.1"/>
    </source>
</evidence>
<evidence type="ECO:0000256" key="2">
    <source>
        <dbReference type="ARBA" id="ARBA00011738"/>
    </source>
</evidence>
<keyword evidence="11 12" id="KW-0511">Multifunctional enzyme</keyword>
<feature type="domain" description="Tetrahydrofolate dehydrogenase/cyclohydrolase catalytic" evidence="13">
    <location>
        <begin position="4"/>
        <end position="119"/>
    </location>
</feature>
<dbReference type="GO" id="GO:0005829">
    <property type="term" value="C:cytosol"/>
    <property type="evidence" value="ECO:0007669"/>
    <property type="project" value="TreeGrafter"/>
</dbReference>
<dbReference type="InterPro" id="IPR020867">
    <property type="entry name" value="THF_DH/CycHdrlase_CS"/>
</dbReference>
<evidence type="ECO:0000256" key="11">
    <source>
        <dbReference type="ARBA" id="ARBA00023268"/>
    </source>
</evidence>
<dbReference type="NCBIfam" id="NF010783">
    <property type="entry name" value="PRK14186.1"/>
    <property type="match status" value="1"/>
</dbReference>
<dbReference type="STRING" id="471821.TGRD_023"/>
<dbReference type="SUPFAM" id="SSF53223">
    <property type="entry name" value="Aminoacid dehydrogenase-like, N-terminal domain"/>
    <property type="match status" value="1"/>
</dbReference>
<gene>
    <name evidence="12" type="primary">folD</name>
    <name evidence="15" type="ordered locus">TGRD_023</name>
</gene>
<dbReference type="InterPro" id="IPR036291">
    <property type="entry name" value="NAD(P)-bd_dom_sf"/>
</dbReference>
<evidence type="ECO:0000256" key="12">
    <source>
        <dbReference type="HAMAP-Rule" id="MF_01576"/>
    </source>
</evidence>
<dbReference type="EC" id="1.5.1.5" evidence="12"/>
<dbReference type="PANTHER" id="PTHR48099">
    <property type="entry name" value="C-1-TETRAHYDROFOLATE SYNTHASE, CYTOPLASMIC-RELATED"/>
    <property type="match status" value="1"/>
</dbReference>
<keyword evidence="5 12" id="KW-0658">Purine biosynthesis</keyword>
<comment type="caution">
    <text evidence="12">Lacks conserved residue(s) required for the propagation of feature annotation.</text>
</comment>
<dbReference type="GO" id="GO:0000105">
    <property type="term" value="P:L-histidine biosynthetic process"/>
    <property type="evidence" value="ECO:0007669"/>
    <property type="project" value="UniProtKB-KW"/>
</dbReference>
<dbReference type="FunFam" id="3.40.50.720:FF:000094">
    <property type="entry name" value="Bifunctional protein FolD"/>
    <property type="match status" value="1"/>
</dbReference>
<dbReference type="GO" id="GO:0006164">
    <property type="term" value="P:purine nucleotide biosynthetic process"/>
    <property type="evidence" value="ECO:0007669"/>
    <property type="project" value="UniProtKB-KW"/>
</dbReference>
<sequence length="296" mass="32075">MKLIDGKKISSDKRAEIKEEVAKIKQQTEKIPGLATVLVGGDPASRVYIKSKIKACEDAGIKSFHHNLDANSSKEEIIALIKKLNENSEIDGILLQLPLPQNKDAQECLNAVSPLKDVDGLHPFNAGLLNLSKSWNEIIEKNILVSCTPLGVVHILHKSGIIIEGKTAVVIGRSNLVGKPLSMLLLANNATVIMAHSKTRNLKEICKSADIVVAAVGKSKFVNKDFIKTGAVVIDVGINRTSEGLCGDVDFDAVKDMDIKITPVPGGVGPMTITMLLENTLKAFNNRKRYLSNRMP</sequence>
<proteinExistence type="inferred from homology"/>
<dbReference type="GO" id="GO:0004488">
    <property type="term" value="F:methylenetetrahydrofolate dehydrogenase (NADP+) activity"/>
    <property type="evidence" value="ECO:0007669"/>
    <property type="project" value="UniProtKB-UniRule"/>
</dbReference>
<dbReference type="EC" id="3.5.4.9" evidence="12"/>
<evidence type="ECO:0000256" key="1">
    <source>
        <dbReference type="ARBA" id="ARBA00004777"/>
    </source>
</evidence>
<comment type="catalytic activity">
    <reaction evidence="12">
        <text>(6R)-5,10-methenyltetrahydrofolate + H2O = (6R)-10-formyltetrahydrofolate + H(+)</text>
        <dbReference type="Rhea" id="RHEA:23700"/>
        <dbReference type="ChEBI" id="CHEBI:15377"/>
        <dbReference type="ChEBI" id="CHEBI:15378"/>
        <dbReference type="ChEBI" id="CHEBI:57455"/>
        <dbReference type="ChEBI" id="CHEBI:195366"/>
        <dbReference type="EC" id="3.5.4.9"/>
    </reaction>
</comment>
<dbReference type="SUPFAM" id="SSF51735">
    <property type="entry name" value="NAD(P)-binding Rossmann-fold domains"/>
    <property type="match status" value="1"/>
</dbReference>
<dbReference type="GO" id="GO:0009086">
    <property type="term" value="P:methionine biosynthetic process"/>
    <property type="evidence" value="ECO:0007669"/>
    <property type="project" value="UniProtKB-KW"/>
</dbReference>
<feature type="binding site" evidence="12">
    <location>
        <position position="238"/>
    </location>
    <ligand>
        <name>NADP(+)</name>
        <dbReference type="ChEBI" id="CHEBI:58349"/>
    </ligand>
</feature>
<keyword evidence="8 12" id="KW-0560">Oxidoreductase</keyword>
<keyword evidence="3 12" id="KW-0554">One-carbon metabolism</keyword>
<keyword evidence="10 12" id="KW-0486">Methionine biosynthesis</keyword>
<dbReference type="InterPro" id="IPR000672">
    <property type="entry name" value="THF_DH/CycHdrlase"/>
</dbReference>
<keyword evidence="4 12" id="KW-0028">Amino-acid biosynthesis</keyword>
<dbReference type="PROSITE" id="PS00767">
    <property type="entry name" value="THF_DHG_CYH_2"/>
    <property type="match status" value="1"/>
</dbReference>
<evidence type="ECO:0000256" key="7">
    <source>
        <dbReference type="ARBA" id="ARBA00022857"/>
    </source>
</evidence>
<dbReference type="EMBL" id="AP009510">
    <property type="protein sequence ID" value="BAG13506.1"/>
    <property type="molecule type" value="Genomic_DNA"/>
</dbReference>
<dbReference type="FunFam" id="3.40.50.10860:FF:000005">
    <property type="entry name" value="C-1-tetrahydrofolate synthase, cytoplasmic, putative"/>
    <property type="match status" value="1"/>
</dbReference>
<evidence type="ECO:0000313" key="16">
    <source>
        <dbReference type="Proteomes" id="UP000001691"/>
    </source>
</evidence>
<comment type="catalytic activity">
    <reaction evidence="12">
        <text>(6R)-5,10-methylene-5,6,7,8-tetrahydrofolate + NADP(+) = (6R)-5,10-methenyltetrahydrofolate + NADPH</text>
        <dbReference type="Rhea" id="RHEA:22812"/>
        <dbReference type="ChEBI" id="CHEBI:15636"/>
        <dbReference type="ChEBI" id="CHEBI:57455"/>
        <dbReference type="ChEBI" id="CHEBI:57783"/>
        <dbReference type="ChEBI" id="CHEBI:58349"/>
        <dbReference type="EC" id="1.5.1.5"/>
    </reaction>
</comment>